<organism evidence="2 3">
    <name type="scientific">Periconia macrospinosa</name>
    <dbReference type="NCBI Taxonomy" id="97972"/>
    <lineage>
        <taxon>Eukaryota</taxon>
        <taxon>Fungi</taxon>
        <taxon>Dikarya</taxon>
        <taxon>Ascomycota</taxon>
        <taxon>Pezizomycotina</taxon>
        <taxon>Dothideomycetes</taxon>
        <taxon>Pleosporomycetidae</taxon>
        <taxon>Pleosporales</taxon>
        <taxon>Massarineae</taxon>
        <taxon>Periconiaceae</taxon>
        <taxon>Periconia</taxon>
    </lineage>
</organism>
<sequence>METSAPDRIPSTPSPAPQGCIRKPSTKVIEVQRSLRLRKAITRPVQANVRHTAPQPSQDEGPTATQLVQYELPPYLTGYGPNPAGRLDGNEMIGELKELIWPSCPHMSHVSDLMQSLALWPKRLHLKQATGVRRSSNGDTMMPPPPNVTPSDVSSFSASSFVDTLITTNACCLLGLGRPSHLIVHTSTPFSVPKCSMADWFTFPVSGSIASGTSIQSAFTACHLGPISLAPGSCSSSHSLVVCRNAASLSLSTANLITLALLFVRHT</sequence>
<reference evidence="2 3" key="1">
    <citation type="journal article" date="2018" name="Sci. Rep.">
        <title>Comparative genomics provides insights into the lifestyle and reveals functional heterogeneity of dark septate endophytic fungi.</title>
        <authorList>
            <person name="Knapp D.G."/>
            <person name="Nemeth J.B."/>
            <person name="Barry K."/>
            <person name="Hainaut M."/>
            <person name="Henrissat B."/>
            <person name="Johnson J."/>
            <person name="Kuo A."/>
            <person name="Lim J.H.P."/>
            <person name="Lipzen A."/>
            <person name="Nolan M."/>
            <person name="Ohm R.A."/>
            <person name="Tamas L."/>
            <person name="Grigoriev I.V."/>
            <person name="Spatafora J.W."/>
            <person name="Nagy L.G."/>
            <person name="Kovacs G.M."/>
        </authorList>
    </citation>
    <scope>NUCLEOTIDE SEQUENCE [LARGE SCALE GENOMIC DNA]</scope>
    <source>
        <strain evidence="2 3">DSE2036</strain>
    </source>
</reference>
<evidence type="ECO:0000313" key="3">
    <source>
        <dbReference type="Proteomes" id="UP000244855"/>
    </source>
</evidence>
<dbReference type="Proteomes" id="UP000244855">
    <property type="component" value="Unassembled WGS sequence"/>
</dbReference>
<feature type="region of interest" description="Disordered" evidence="1">
    <location>
        <begin position="1"/>
        <end position="25"/>
    </location>
</feature>
<dbReference type="EMBL" id="KZ805824">
    <property type="protein sequence ID" value="PVH91599.1"/>
    <property type="molecule type" value="Genomic_DNA"/>
</dbReference>
<name>A0A2V1D1U3_9PLEO</name>
<evidence type="ECO:0000256" key="1">
    <source>
        <dbReference type="SAM" id="MobiDB-lite"/>
    </source>
</evidence>
<accession>A0A2V1D1U3</accession>
<keyword evidence="3" id="KW-1185">Reference proteome</keyword>
<dbReference type="AlphaFoldDB" id="A0A2V1D1U3"/>
<gene>
    <name evidence="2" type="ORF">DM02DRAFT_663815</name>
</gene>
<dbReference type="OrthoDB" id="10380147at2759"/>
<protein>
    <submittedName>
        <fullName evidence="2">Uncharacterized protein</fullName>
    </submittedName>
</protein>
<proteinExistence type="predicted"/>
<feature type="region of interest" description="Disordered" evidence="1">
    <location>
        <begin position="131"/>
        <end position="150"/>
    </location>
</feature>
<evidence type="ECO:0000313" key="2">
    <source>
        <dbReference type="EMBL" id="PVH91599.1"/>
    </source>
</evidence>